<organism evidence="1">
    <name type="scientific">marine sediment metagenome</name>
    <dbReference type="NCBI Taxonomy" id="412755"/>
    <lineage>
        <taxon>unclassified sequences</taxon>
        <taxon>metagenomes</taxon>
        <taxon>ecological metagenomes</taxon>
    </lineage>
</organism>
<proteinExistence type="predicted"/>
<evidence type="ECO:0000313" key="1">
    <source>
        <dbReference type="EMBL" id="KKK85355.1"/>
    </source>
</evidence>
<sequence length="416" mass="46306">SNVLPVLLEKLSEHLHVSTSALEALEIGYMLRNNCWVIPERDEYGDIIGLSLRQWNDKKYAVPGSKRGLVYVPNIRRSFTDSKVYQAGPHNWTRTSEDIPCPVCGKPDWCMVSAEDTDDPKAVLCCRVKKGAAKELGDAGYLHILKPEGDLEAGSVLPPSELPILIVEGASDVAAAMDLGLVAIGRPSSSGCLDKLSQLVAGRDIIVLGENDAGAGIEGMEKTFETLLPYAKTSVKLTPPDGVKDLRQWAATGISQKAVLQFIRTSGSSAHDDTILLSIAPLDLAEKWLAATYHQDDMYTLRVFHSSWYAYRDHCYREIDRANLRQQLYRFFGDKQVKKLKSNGFDIVKYDPNKHKLDEIMDALLAYCPITSEEIPCWLDEENEAGNPKHILVFPNGYININDPTAELRQSTPHFF</sequence>
<name>A0A0F8ZH84_9ZZZZ</name>
<dbReference type="AlphaFoldDB" id="A0A0F8ZH84"/>
<evidence type="ECO:0008006" key="2">
    <source>
        <dbReference type="Google" id="ProtNLM"/>
    </source>
</evidence>
<dbReference type="EMBL" id="LAZR01051347">
    <property type="protein sequence ID" value="KKK85355.1"/>
    <property type="molecule type" value="Genomic_DNA"/>
</dbReference>
<accession>A0A0F8ZH84</accession>
<reference evidence="1" key="1">
    <citation type="journal article" date="2015" name="Nature">
        <title>Complex archaea that bridge the gap between prokaryotes and eukaryotes.</title>
        <authorList>
            <person name="Spang A."/>
            <person name="Saw J.H."/>
            <person name="Jorgensen S.L."/>
            <person name="Zaremba-Niedzwiedzka K."/>
            <person name="Martijn J."/>
            <person name="Lind A.E."/>
            <person name="van Eijk R."/>
            <person name="Schleper C."/>
            <person name="Guy L."/>
            <person name="Ettema T.J."/>
        </authorList>
    </citation>
    <scope>NUCLEOTIDE SEQUENCE</scope>
</reference>
<comment type="caution">
    <text evidence="1">The sequence shown here is derived from an EMBL/GenBank/DDBJ whole genome shotgun (WGS) entry which is preliminary data.</text>
</comment>
<gene>
    <name evidence="1" type="ORF">LCGC14_2774130</name>
</gene>
<protein>
    <recommendedName>
        <fullName evidence="2">Toprim domain-containing protein</fullName>
    </recommendedName>
</protein>
<feature type="non-terminal residue" evidence="1">
    <location>
        <position position="1"/>
    </location>
</feature>
<feature type="non-terminal residue" evidence="1">
    <location>
        <position position="416"/>
    </location>
</feature>